<evidence type="ECO:0008006" key="4">
    <source>
        <dbReference type="Google" id="ProtNLM"/>
    </source>
</evidence>
<dbReference type="Proteomes" id="UP000741360">
    <property type="component" value="Unassembled WGS sequence"/>
</dbReference>
<dbReference type="AlphaFoldDB" id="A0A932GND1"/>
<proteinExistence type="predicted"/>
<evidence type="ECO:0000256" key="1">
    <source>
        <dbReference type="SAM" id="SignalP"/>
    </source>
</evidence>
<feature type="signal peptide" evidence="1">
    <location>
        <begin position="1"/>
        <end position="26"/>
    </location>
</feature>
<evidence type="ECO:0000313" key="2">
    <source>
        <dbReference type="EMBL" id="MBI3014331.1"/>
    </source>
</evidence>
<reference evidence="2" key="1">
    <citation type="submission" date="2020-07" db="EMBL/GenBank/DDBJ databases">
        <title>Huge and variable diversity of episymbiotic CPR bacteria and DPANN archaea in groundwater ecosystems.</title>
        <authorList>
            <person name="He C.Y."/>
            <person name="Keren R."/>
            <person name="Whittaker M."/>
            <person name="Farag I.F."/>
            <person name="Doudna J."/>
            <person name="Cate J.H.D."/>
            <person name="Banfield J.F."/>
        </authorList>
    </citation>
    <scope>NUCLEOTIDE SEQUENCE</scope>
    <source>
        <strain evidence="2">NC_groundwater_717_Ag_S-0.2um_59_8</strain>
    </source>
</reference>
<protein>
    <recommendedName>
        <fullName evidence="4">DUF5666 domain-containing protein</fullName>
    </recommendedName>
</protein>
<sequence length="110" mass="11377">MKTGKLVVLSLCALALVGLALSPVLAQEKAKAKLTKIAGDVGNVNEEKNTITIVTRDAKIITINIPQKAKLQIAKPGKLADTPLGAAIEANVDEKGDAANVLVVPRGGEE</sequence>
<organism evidence="2 3">
    <name type="scientific">Tectimicrobiota bacterium</name>
    <dbReference type="NCBI Taxonomy" id="2528274"/>
    <lineage>
        <taxon>Bacteria</taxon>
        <taxon>Pseudomonadati</taxon>
        <taxon>Nitrospinota/Tectimicrobiota group</taxon>
        <taxon>Candidatus Tectimicrobiota</taxon>
    </lineage>
</organism>
<comment type="caution">
    <text evidence="2">The sequence shown here is derived from an EMBL/GenBank/DDBJ whole genome shotgun (WGS) entry which is preliminary data.</text>
</comment>
<dbReference type="EMBL" id="JACPSX010000086">
    <property type="protein sequence ID" value="MBI3014331.1"/>
    <property type="molecule type" value="Genomic_DNA"/>
</dbReference>
<feature type="chain" id="PRO_5036967805" description="DUF5666 domain-containing protein" evidence="1">
    <location>
        <begin position="27"/>
        <end position="110"/>
    </location>
</feature>
<keyword evidence="1" id="KW-0732">Signal</keyword>
<evidence type="ECO:0000313" key="3">
    <source>
        <dbReference type="Proteomes" id="UP000741360"/>
    </source>
</evidence>
<accession>A0A932GND1</accession>
<name>A0A932GND1_UNCTE</name>
<gene>
    <name evidence="2" type="ORF">HYY65_04525</name>
</gene>